<dbReference type="InterPro" id="IPR008291">
    <property type="entry name" value="Glucoamylase_SBD"/>
</dbReference>
<dbReference type="Proteomes" id="UP000800035">
    <property type="component" value="Unassembled WGS sequence"/>
</dbReference>
<dbReference type="SUPFAM" id="SSF48208">
    <property type="entry name" value="Six-hairpin glycosidases"/>
    <property type="match status" value="1"/>
</dbReference>
<dbReference type="InterPro" id="IPR008928">
    <property type="entry name" value="6-hairpin_glycosidase_sf"/>
</dbReference>
<dbReference type="PANTHER" id="PTHR31616:SF12">
    <property type="entry name" value="GLUCOAMYLASE"/>
    <property type="match status" value="1"/>
</dbReference>
<dbReference type="PRINTS" id="PR00736">
    <property type="entry name" value="GLHYDRLASE15"/>
</dbReference>
<organism evidence="14 15">
    <name type="scientific">Byssothecium circinans</name>
    <dbReference type="NCBI Taxonomy" id="147558"/>
    <lineage>
        <taxon>Eukaryota</taxon>
        <taxon>Fungi</taxon>
        <taxon>Dikarya</taxon>
        <taxon>Ascomycota</taxon>
        <taxon>Pezizomycotina</taxon>
        <taxon>Dothideomycetes</taxon>
        <taxon>Pleosporomycetidae</taxon>
        <taxon>Pleosporales</taxon>
        <taxon>Massarineae</taxon>
        <taxon>Massarinaceae</taxon>
        <taxon>Byssothecium</taxon>
    </lineage>
</organism>
<dbReference type="OrthoDB" id="6123450at2759"/>
<evidence type="ECO:0000256" key="7">
    <source>
        <dbReference type="ARBA" id="ARBA00023295"/>
    </source>
</evidence>
<keyword evidence="15" id="KW-1185">Reference proteome</keyword>
<evidence type="ECO:0000256" key="5">
    <source>
        <dbReference type="ARBA" id="ARBA00023180"/>
    </source>
</evidence>
<dbReference type="GO" id="GO:2001070">
    <property type="term" value="F:starch binding"/>
    <property type="evidence" value="ECO:0007669"/>
    <property type="project" value="InterPro"/>
</dbReference>
<evidence type="ECO:0000256" key="8">
    <source>
        <dbReference type="ARBA" id="ARBA00023326"/>
    </source>
</evidence>
<dbReference type="AlphaFoldDB" id="A0A6A5TNR5"/>
<dbReference type="Gene3D" id="1.50.10.10">
    <property type="match status" value="1"/>
</dbReference>
<protein>
    <recommendedName>
        <fullName evidence="9">Glucoamylase</fullName>
        <ecNumber evidence="9">3.2.1.3</ecNumber>
    </recommendedName>
    <alternativeName>
        <fullName evidence="9">1,4-alpha-D-glucan glucohydrolase</fullName>
    </alternativeName>
    <alternativeName>
        <fullName evidence="9">Glucan 1,4-alpha-glucosidase</fullName>
    </alternativeName>
</protein>
<dbReference type="Gene3D" id="2.60.40.10">
    <property type="entry name" value="Immunoglobulins"/>
    <property type="match status" value="1"/>
</dbReference>
<feature type="active site" description="Proton acceptor" evidence="10">
    <location>
        <position position="207"/>
    </location>
</feature>
<evidence type="ECO:0000256" key="6">
    <source>
        <dbReference type="ARBA" id="ARBA00023277"/>
    </source>
</evidence>
<dbReference type="GO" id="GO:0000324">
    <property type="term" value="C:fungal-type vacuole"/>
    <property type="evidence" value="ECO:0007669"/>
    <property type="project" value="TreeGrafter"/>
</dbReference>
<keyword evidence="5" id="KW-0325">Glycoprotein</keyword>
<dbReference type="Pfam" id="PF00723">
    <property type="entry name" value="Glyco_hydro_15"/>
    <property type="match status" value="1"/>
</dbReference>
<evidence type="ECO:0000256" key="11">
    <source>
        <dbReference type="PIRSR" id="PIRSR001031-2"/>
    </source>
</evidence>
<keyword evidence="6 9" id="KW-0119">Carbohydrate metabolism</keyword>
<evidence type="ECO:0000256" key="4">
    <source>
        <dbReference type="ARBA" id="ARBA00022801"/>
    </source>
</evidence>
<dbReference type="InterPro" id="IPR013783">
    <property type="entry name" value="Ig-like_fold"/>
</dbReference>
<dbReference type="PIRSF" id="PIRSF001031">
    <property type="entry name" value="Glu-a-glcsd_SBD"/>
    <property type="match status" value="1"/>
</dbReference>
<feature type="signal peptide" evidence="12">
    <location>
        <begin position="1"/>
        <end position="20"/>
    </location>
</feature>
<dbReference type="GO" id="GO:0000272">
    <property type="term" value="P:polysaccharide catabolic process"/>
    <property type="evidence" value="ECO:0007669"/>
    <property type="project" value="UniProtKB-KW"/>
</dbReference>
<reference evidence="14" key="1">
    <citation type="journal article" date="2020" name="Stud. Mycol.">
        <title>101 Dothideomycetes genomes: a test case for predicting lifestyles and emergence of pathogens.</title>
        <authorList>
            <person name="Haridas S."/>
            <person name="Albert R."/>
            <person name="Binder M."/>
            <person name="Bloem J."/>
            <person name="Labutti K."/>
            <person name="Salamov A."/>
            <person name="Andreopoulos B."/>
            <person name="Baker S."/>
            <person name="Barry K."/>
            <person name="Bills G."/>
            <person name="Bluhm B."/>
            <person name="Cannon C."/>
            <person name="Castanera R."/>
            <person name="Culley D."/>
            <person name="Daum C."/>
            <person name="Ezra D."/>
            <person name="Gonzalez J."/>
            <person name="Henrissat B."/>
            <person name="Kuo A."/>
            <person name="Liang C."/>
            <person name="Lipzen A."/>
            <person name="Lutzoni F."/>
            <person name="Magnuson J."/>
            <person name="Mondo S."/>
            <person name="Nolan M."/>
            <person name="Ohm R."/>
            <person name="Pangilinan J."/>
            <person name="Park H.-J."/>
            <person name="Ramirez L."/>
            <person name="Alfaro M."/>
            <person name="Sun H."/>
            <person name="Tritt A."/>
            <person name="Yoshinaga Y."/>
            <person name="Zwiers L.-H."/>
            <person name="Turgeon B."/>
            <person name="Goodwin S."/>
            <person name="Spatafora J."/>
            <person name="Crous P."/>
            <person name="Grigoriev I."/>
        </authorList>
    </citation>
    <scope>NUCLEOTIDE SEQUENCE</scope>
    <source>
        <strain evidence="14">CBS 675.92</strain>
    </source>
</reference>
<accession>A0A6A5TNR5</accession>
<comment type="catalytic activity">
    <reaction evidence="1 9">
        <text>Hydrolysis of terminal (1-&gt;4)-linked alpha-D-glucose residues successively from non-reducing ends of the chains with release of beta-D-glucose.</text>
        <dbReference type="EC" id="3.2.1.3"/>
    </reaction>
</comment>
<gene>
    <name evidence="14" type="ORF">CC80DRAFT_449263</name>
</gene>
<evidence type="ECO:0000256" key="1">
    <source>
        <dbReference type="ARBA" id="ARBA00001863"/>
    </source>
</evidence>
<feature type="domain" description="CBM20" evidence="13">
    <location>
        <begin position="507"/>
        <end position="617"/>
    </location>
</feature>
<keyword evidence="8 9" id="KW-0624">Polysaccharide degradation</keyword>
<feature type="active site" description="Proton donor" evidence="10">
    <location>
        <position position="210"/>
    </location>
</feature>
<proteinExistence type="inferred from homology"/>
<sequence>MLLRILVAVLATALFHGATAGPIRSRQYTQPQPQSIEAQYDISIQGVLDNIGGSGSEAPGADNGVIIASPSTQEPNYFYTWTRDAALTMKMIVGEFVNGRSSFRNQIQLYAKTQAILQTVSNPSGALGSGRGLAEPKYYSNLTRFNGPWGRPQRDGPALRATALITYSRWLLESNNAADFTEANNIWDIIQNDLNYVAQYWNQTGFDLWEEVSGSSFFTIAVQHRSLIEGAALGEQLGKDVTAYESQAPNILCFLQTFWSGQYITANINTEPSFRRTGIDANTVLGVIATYDPEAACDDNTFQPCSARALVNLKAYIDSFRSVYAINRGTDGPAFAVGRYTEDVYFDGNPWYLTTLAVAEQLYYAKAQWGQNDIVIDDRTLPFWQSIYPSAQAGTYQNDDAETINLLAAVANAADSFMNKTLEYTPADGALAEQYSRENGTAISARDLTWSYAAYVTARNARVAASGDSSPVPSWGAPANPSIPGTCQSGSVVGTYEPAINAGAPDNATSCTVLVTFNLNATTFFGENIYVIGNTSDLGNYNTNDALGGSALNYTPERPLWNFVAELPADTGLQYQYLRKQPDGSDIFEVRNRTLTVQACGENGSVGEQTVEDAWDGPTGTPPA</sequence>
<dbReference type="InterPro" id="IPR011613">
    <property type="entry name" value="GH15-like"/>
</dbReference>
<evidence type="ECO:0000259" key="13">
    <source>
        <dbReference type="PROSITE" id="PS51166"/>
    </source>
</evidence>
<dbReference type="InterPro" id="IPR046966">
    <property type="entry name" value="Glucoamylase_active_site"/>
</dbReference>
<dbReference type="EMBL" id="ML977000">
    <property type="protein sequence ID" value="KAF1954058.1"/>
    <property type="molecule type" value="Genomic_DNA"/>
</dbReference>
<feature type="binding site" evidence="11">
    <location>
        <position position="149"/>
    </location>
    <ligand>
        <name>substrate</name>
    </ligand>
</feature>
<dbReference type="PANTHER" id="PTHR31616">
    <property type="entry name" value="TREHALASE"/>
    <property type="match status" value="1"/>
</dbReference>
<dbReference type="EC" id="3.2.1.3" evidence="9"/>
<keyword evidence="3 12" id="KW-0732">Signal</keyword>
<dbReference type="InterPro" id="IPR002044">
    <property type="entry name" value="CBM20"/>
</dbReference>
<dbReference type="FunFam" id="1.50.10.10:FF:000018">
    <property type="entry name" value="Glucoamylase"/>
    <property type="match status" value="1"/>
</dbReference>
<keyword evidence="7 9" id="KW-0326">Glycosidase</keyword>
<dbReference type="Pfam" id="PF00686">
    <property type="entry name" value="CBM_20"/>
    <property type="match status" value="1"/>
</dbReference>
<dbReference type="InterPro" id="IPR012341">
    <property type="entry name" value="6hp_glycosidase-like_sf"/>
</dbReference>
<evidence type="ECO:0000256" key="10">
    <source>
        <dbReference type="PIRSR" id="PIRSR001031-1"/>
    </source>
</evidence>
<dbReference type="GO" id="GO:0004339">
    <property type="term" value="F:glucan 1,4-alpha-glucosidase activity"/>
    <property type="evidence" value="ECO:0007669"/>
    <property type="project" value="UniProtKB-EC"/>
</dbReference>
<dbReference type="PROSITE" id="PS00820">
    <property type="entry name" value="GLUCOAMYLASE"/>
    <property type="match status" value="1"/>
</dbReference>
<dbReference type="SUPFAM" id="SSF49452">
    <property type="entry name" value="Starch-binding domain-like"/>
    <property type="match status" value="1"/>
</dbReference>
<evidence type="ECO:0000256" key="2">
    <source>
        <dbReference type="ARBA" id="ARBA00006188"/>
    </source>
</evidence>
<dbReference type="PROSITE" id="PS51166">
    <property type="entry name" value="CBM20"/>
    <property type="match status" value="1"/>
</dbReference>
<comment type="similarity">
    <text evidence="2 9">Belongs to the glycosyl hydrolase 15 family.</text>
</comment>
<evidence type="ECO:0000313" key="14">
    <source>
        <dbReference type="EMBL" id="KAF1954058.1"/>
    </source>
</evidence>
<feature type="chain" id="PRO_5025415681" description="Glucoamylase" evidence="12">
    <location>
        <begin position="21"/>
        <end position="624"/>
    </location>
</feature>
<dbReference type="SMART" id="SM01065">
    <property type="entry name" value="CBM_2"/>
    <property type="match status" value="1"/>
</dbReference>
<name>A0A6A5TNR5_9PLEO</name>
<evidence type="ECO:0000256" key="12">
    <source>
        <dbReference type="SAM" id="SignalP"/>
    </source>
</evidence>
<keyword evidence="4 9" id="KW-0378">Hydrolase</keyword>
<evidence type="ECO:0000256" key="3">
    <source>
        <dbReference type="ARBA" id="ARBA00022729"/>
    </source>
</evidence>
<dbReference type="InterPro" id="IPR000165">
    <property type="entry name" value="Glucoamylase"/>
</dbReference>
<evidence type="ECO:0000313" key="15">
    <source>
        <dbReference type="Proteomes" id="UP000800035"/>
    </source>
</evidence>
<evidence type="ECO:0000256" key="9">
    <source>
        <dbReference type="PIRNR" id="PIRNR001031"/>
    </source>
</evidence>
<dbReference type="InterPro" id="IPR013784">
    <property type="entry name" value="Carb-bd-like_fold"/>
</dbReference>